<gene>
    <name evidence="2" type="ORF">g.6030</name>
</gene>
<name>A0A1B6JRF3_9HEMI</name>
<feature type="region of interest" description="Disordered" evidence="1">
    <location>
        <begin position="1"/>
        <end position="45"/>
    </location>
</feature>
<accession>A0A1B6JRF3</accession>
<dbReference type="EMBL" id="GECU01005897">
    <property type="protein sequence ID" value="JAT01810.1"/>
    <property type="molecule type" value="Transcribed_RNA"/>
</dbReference>
<feature type="compositionally biased region" description="Polar residues" evidence="1">
    <location>
        <begin position="32"/>
        <end position="45"/>
    </location>
</feature>
<evidence type="ECO:0000256" key="1">
    <source>
        <dbReference type="SAM" id="MobiDB-lite"/>
    </source>
</evidence>
<feature type="compositionally biased region" description="Polar residues" evidence="1">
    <location>
        <begin position="91"/>
        <end position="105"/>
    </location>
</feature>
<organism evidence="2">
    <name type="scientific">Homalodisca liturata</name>
    <dbReference type="NCBI Taxonomy" id="320908"/>
    <lineage>
        <taxon>Eukaryota</taxon>
        <taxon>Metazoa</taxon>
        <taxon>Ecdysozoa</taxon>
        <taxon>Arthropoda</taxon>
        <taxon>Hexapoda</taxon>
        <taxon>Insecta</taxon>
        <taxon>Pterygota</taxon>
        <taxon>Neoptera</taxon>
        <taxon>Paraneoptera</taxon>
        <taxon>Hemiptera</taxon>
        <taxon>Auchenorrhyncha</taxon>
        <taxon>Membracoidea</taxon>
        <taxon>Cicadellidae</taxon>
        <taxon>Cicadellinae</taxon>
        <taxon>Proconiini</taxon>
        <taxon>Homalodisca</taxon>
    </lineage>
</organism>
<dbReference type="AlphaFoldDB" id="A0A1B6JRF3"/>
<proteinExistence type="predicted"/>
<sequence>MATPVKRLTVTTSLQHATPRHSPAGAKVSPRTPVTSNPTSPCTPTAFSPVGVVKINRVRSSTELCYMQRRCCLEINEAEGAIAGYPDEFSSKNSSTSPMAGNSKVSPYRGLKSRVSPQRTRHSVALTQLQYSDNMYDTDNCSVSPKFWPAESSRRSLNMEDLPE</sequence>
<evidence type="ECO:0000313" key="2">
    <source>
        <dbReference type="EMBL" id="JAT01810.1"/>
    </source>
</evidence>
<reference evidence="2" key="1">
    <citation type="submission" date="2015-11" db="EMBL/GenBank/DDBJ databases">
        <title>De novo transcriptome assembly of four potential Pierce s Disease insect vectors from Arizona vineyards.</title>
        <authorList>
            <person name="Tassone E.E."/>
        </authorList>
    </citation>
    <scope>NUCLEOTIDE SEQUENCE</scope>
</reference>
<feature type="region of interest" description="Disordered" evidence="1">
    <location>
        <begin position="89"/>
        <end position="122"/>
    </location>
</feature>
<protein>
    <submittedName>
        <fullName evidence="2">Uncharacterized protein</fullName>
    </submittedName>
</protein>